<dbReference type="Proteomes" id="UP000287239">
    <property type="component" value="Unassembled WGS sequence"/>
</dbReference>
<dbReference type="InterPro" id="IPR036264">
    <property type="entry name" value="Bact_exopeptidase_dim_dom"/>
</dbReference>
<comment type="cofactor">
    <cofactor evidence="1">
        <name>Co(2+)</name>
        <dbReference type="ChEBI" id="CHEBI:48828"/>
    </cofactor>
</comment>
<evidence type="ECO:0000259" key="15">
    <source>
        <dbReference type="Pfam" id="PF07687"/>
    </source>
</evidence>
<dbReference type="InterPro" id="IPR002933">
    <property type="entry name" value="Peptidase_M20"/>
</dbReference>
<comment type="cofactor">
    <cofactor evidence="2">
        <name>Zn(2+)</name>
        <dbReference type="ChEBI" id="CHEBI:29105"/>
    </cofactor>
</comment>
<dbReference type="AlphaFoldDB" id="A0A429ZPY7"/>
<comment type="catalytic activity">
    <reaction evidence="14">
        <text>N-succinyl-(2S,6S)-2,6-diaminopimelate + H2O = (2S,6S)-2,6-diaminopimelate + succinate</text>
        <dbReference type="Rhea" id="RHEA:22608"/>
        <dbReference type="ChEBI" id="CHEBI:15377"/>
        <dbReference type="ChEBI" id="CHEBI:30031"/>
        <dbReference type="ChEBI" id="CHEBI:57609"/>
        <dbReference type="ChEBI" id="CHEBI:58087"/>
        <dbReference type="EC" id="3.5.1.18"/>
    </reaction>
</comment>
<keyword evidence="9" id="KW-0378">Hydrolase</keyword>
<dbReference type="PANTHER" id="PTHR43808:SF8">
    <property type="entry name" value="PEPTIDASE M20 DIMERISATION DOMAIN-CONTAINING PROTEIN"/>
    <property type="match status" value="1"/>
</dbReference>
<sequence length="382" mass="41907">MDKDKKIKILQDVIKIESVNGKEKRVAEYIQNLLAEYGIDSKLISYGPERSNLVAEISHGDGPVLGLTGHMDVVVPGDLSLWKYPPFAAEIEGDRLYGRGATDMKSGLMAMVIGMIELKESGLPFNGTLRLLATVGEEIGELGSEQLTKAGYIDDLAGLIVGEPSNYNLVYTHMGSINYRVRSIGKEAHSSMPDLGINAIDHLLPFMTEINQKMAEISQSYSDEVLGQTIHNLTVIEGGSQVNSIPGEATVQGNIRSIPAYSNEKIIKDLTELVKRLNQQSETTLELTIDYDKLPVKSAADSKLIQVIQSVVEKQQGQKMPLLGVAGTTDAAEFIKGKQAFDFVVFGPGEPTLPHQINEYVLISNYLDMSETYQEIAKNYLK</sequence>
<dbReference type="NCBIfam" id="NF006365">
    <property type="entry name" value="PRK08588.1"/>
    <property type="match status" value="1"/>
</dbReference>
<dbReference type="SUPFAM" id="SSF55031">
    <property type="entry name" value="Bacterial exopeptidase dimerisation domain"/>
    <property type="match status" value="1"/>
</dbReference>
<evidence type="ECO:0000256" key="11">
    <source>
        <dbReference type="ARBA" id="ARBA00022915"/>
    </source>
</evidence>
<evidence type="ECO:0000256" key="4">
    <source>
        <dbReference type="ARBA" id="ARBA00006247"/>
    </source>
</evidence>
<dbReference type="RefSeq" id="WP_126779565.1">
    <property type="nucleotide sequence ID" value="NZ_NGJU01000009.1"/>
</dbReference>
<dbReference type="SUPFAM" id="SSF53187">
    <property type="entry name" value="Zn-dependent exopeptidases"/>
    <property type="match status" value="1"/>
</dbReference>
<name>A0A429ZPY7_9ENTE</name>
<dbReference type="PANTHER" id="PTHR43808">
    <property type="entry name" value="ACETYLORNITHINE DEACETYLASE"/>
    <property type="match status" value="1"/>
</dbReference>
<dbReference type="Gene3D" id="3.40.630.10">
    <property type="entry name" value="Zn peptidases"/>
    <property type="match status" value="1"/>
</dbReference>
<keyword evidence="17" id="KW-1185">Reference proteome</keyword>
<dbReference type="PROSITE" id="PS00758">
    <property type="entry name" value="ARGE_DAPE_CPG2_1"/>
    <property type="match status" value="1"/>
</dbReference>
<dbReference type="GO" id="GO:0009089">
    <property type="term" value="P:lysine biosynthetic process via diaminopimelate"/>
    <property type="evidence" value="ECO:0007669"/>
    <property type="project" value="UniProtKB-UniPathway"/>
</dbReference>
<feature type="domain" description="Peptidase M20 dimerisation" evidence="15">
    <location>
        <begin position="171"/>
        <end position="279"/>
    </location>
</feature>
<dbReference type="InterPro" id="IPR050072">
    <property type="entry name" value="Peptidase_M20A"/>
</dbReference>
<comment type="pathway">
    <text evidence="3">Amino-acid biosynthesis; L-lysine biosynthesis via DAP pathway; LL-2,6-diaminopimelate from (S)-tetrahydrodipicolinate (succinylase route): step 3/3.</text>
</comment>
<dbReference type="Pfam" id="PF07687">
    <property type="entry name" value="M20_dimer"/>
    <property type="match status" value="1"/>
</dbReference>
<comment type="caution">
    <text evidence="16">The sequence shown here is derived from an EMBL/GenBank/DDBJ whole genome shotgun (WGS) entry which is preliminary data.</text>
</comment>
<proteinExistence type="inferred from homology"/>
<evidence type="ECO:0000313" key="17">
    <source>
        <dbReference type="Proteomes" id="UP000287239"/>
    </source>
</evidence>
<keyword evidence="12" id="KW-0457">Lysine biosynthesis</keyword>
<dbReference type="EC" id="3.5.1.18" evidence="5"/>
<organism evidence="16 17">
    <name type="scientific">Vagococcus salmoninarum</name>
    <dbReference type="NCBI Taxonomy" id="2739"/>
    <lineage>
        <taxon>Bacteria</taxon>
        <taxon>Bacillati</taxon>
        <taxon>Bacillota</taxon>
        <taxon>Bacilli</taxon>
        <taxon>Lactobacillales</taxon>
        <taxon>Enterococcaceae</taxon>
        <taxon>Vagococcus</taxon>
    </lineage>
</organism>
<evidence type="ECO:0000256" key="13">
    <source>
        <dbReference type="ARBA" id="ARBA00023285"/>
    </source>
</evidence>
<dbReference type="UniPathway" id="UPA00034">
    <property type="reaction ID" value="UER00021"/>
</dbReference>
<keyword evidence="11" id="KW-0220">Diaminopimelate biosynthesis</keyword>
<accession>A0A429ZPY7</accession>
<dbReference type="GeneID" id="98568148"/>
<dbReference type="InterPro" id="IPR010182">
    <property type="entry name" value="ArgE/DapE"/>
</dbReference>
<gene>
    <name evidence="16" type="ORF">CBF35_07185</name>
</gene>
<evidence type="ECO:0000256" key="10">
    <source>
        <dbReference type="ARBA" id="ARBA00022833"/>
    </source>
</evidence>
<evidence type="ECO:0000256" key="6">
    <source>
        <dbReference type="ARBA" id="ARBA00016853"/>
    </source>
</evidence>
<evidence type="ECO:0000256" key="2">
    <source>
        <dbReference type="ARBA" id="ARBA00001947"/>
    </source>
</evidence>
<dbReference type="GO" id="GO:0046872">
    <property type="term" value="F:metal ion binding"/>
    <property type="evidence" value="ECO:0007669"/>
    <property type="project" value="UniProtKB-KW"/>
</dbReference>
<keyword evidence="8" id="KW-0479">Metal-binding</keyword>
<evidence type="ECO:0000256" key="5">
    <source>
        <dbReference type="ARBA" id="ARBA00011921"/>
    </source>
</evidence>
<keyword evidence="13" id="KW-0170">Cobalt</keyword>
<dbReference type="InterPro" id="IPR001261">
    <property type="entry name" value="ArgE/DapE_CS"/>
</dbReference>
<dbReference type="EMBL" id="NGJU01000009">
    <property type="protein sequence ID" value="RST95746.1"/>
    <property type="molecule type" value="Genomic_DNA"/>
</dbReference>
<keyword evidence="10" id="KW-0862">Zinc</keyword>
<reference evidence="16 17" key="1">
    <citation type="submission" date="2017-05" db="EMBL/GenBank/DDBJ databases">
        <title>Vagococcus spp. assemblies.</title>
        <authorList>
            <person name="Gulvik C.A."/>
        </authorList>
    </citation>
    <scope>NUCLEOTIDE SEQUENCE [LARGE SCALE GENOMIC DNA]</scope>
    <source>
        <strain evidence="16 17">NCFB 2777</strain>
    </source>
</reference>
<dbReference type="Pfam" id="PF01546">
    <property type="entry name" value="Peptidase_M20"/>
    <property type="match status" value="1"/>
</dbReference>
<evidence type="ECO:0000313" key="16">
    <source>
        <dbReference type="EMBL" id="RST95746.1"/>
    </source>
</evidence>
<dbReference type="GO" id="GO:0009014">
    <property type="term" value="F:succinyl-diaminopimelate desuccinylase activity"/>
    <property type="evidence" value="ECO:0007669"/>
    <property type="project" value="UniProtKB-EC"/>
</dbReference>
<evidence type="ECO:0000256" key="8">
    <source>
        <dbReference type="ARBA" id="ARBA00022723"/>
    </source>
</evidence>
<evidence type="ECO:0000256" key="14">
    <source>
        <dbReference type="ARBA" id="ARBA00051301"/>
    </source>
</evidence>
<dbReference type="InterPro" id="IPR011650">
    <property type="entry name" value="Peptidase_M20_dimer"/>
</dbReference>
<evidence type="ECO:0000256" key="12">
    <source>
        <dbReference type="ARBA" id="ARBA00023154"/>
    </source>
</evidence>
<dbReference type="CDD" id="cd08659">
    <property type="entry name" value="M20_ArgE_DapE-like"/>
    <property type="match status" value="1"/>
</dbReference>
<comment type="similarity">
    <text evidence="4">Belongs to the peptidase M20A family.</text>
</comment>
<protein>
    <recommendedName>
        <fullName evidence="6">Probable succinyl-diaminopimelate desuccinylase</fullName>
        <ecNumber evidence="5">3.5.1.18</ecNumber>
    </recommendedName>
</protein>
<dbReference type="Gene3D" id="3.30.70.360">
    <property type="match status" value="1"/>
</dbReference>
<dbReference type="OrthoDB" id="9792335at2"/>
<evidence type="ECO:0000256" key="7">
    <source>
        <dbReference type="ARBA" id="ARBA00022605"/>
    </source>
</evidence>
<evidence type="ECO:0000256" key="9">
    <source>
        <dbReference type="ARBA" id="ARBA00022801"/>
    </source>
</evidence>
<evidence type="ECO:0000256" key="1">
    <source>
        <dbReference type="ARBA" id="ARBA00001941"/>
    </source>
</evidence>
<keyword evidence="7" id="KW-0028">Amino-acid biosynthesis</keyword>
<evidence type="ECO:0000256" key="3">
    <source>
        <dbReference type="ARBA" id="ARBA00005130"/>
    </source>
</evidence>
<dbReference type="GO" id="GO:0019877">
    <property type="term" value="P:diaminopimelate biosynthetic process"/>
    <property type="evidence" value="ECO:0007669"/>
    <property type="project" value="UniProtKB-KW"/>
</dbReference>
<dbReference type="PROSITE" id="PS00759">
    <property type="entry name" value="ARGE_DAPE_CPG2_2"/>
    <property type="match status" value="1"/>
</dbReference>
<dbReference type="NCBIfam" id="TIGR01910">
    <property type="entry name" value="DapE-ArgE"/>
    <property type="match status" value="1"/>
</dbReference>